<gene>
    <name evidence="1" type="ORF">FAZ97_11985</name>
</gene>
<dbReference type="EMBL" id="CP046909">
    <property type="protein sequence ID" value="QGZ55571.1"/>
    <property type="molecule type" value="Genomic_DNA"/>
</dbReference>
<dbReference type="KEGG" id="pacp:FAZ97_11985"/>
<dbReference type="AlphaFoldDB" id="A0A7Z2G5S1"/>
<organism evidence="1 2">
    <name type="scientific">Paraburkholderia acidiphila</name>
    <dbReference type="NCBI Taxonomy" id="2571747"/>
    <lineage>
        <taxon>Bacteria</taxon>
        <taxon>Pseudomonadati</taxon>
        <taxon>Pseudomonadota</taxon>
        <taxon>Betaproteobacteria</taxon>
        <taxon>Burkholderiales</taxon>
        <taxon>Burkholderiaceae</taxon>
        <taxon>Paraburkholderia</taxon>
    </lineage>
</organism>
<name>A0A7Z2G5S1_9BURK</name>
<sequence length="79" mass="8803">MRGRRLRLALHCEPAQRAHAAAECIAIAVEVVTDRRGLARAQVDLALTVDLRPRDKSVRAYGRRNDGQIDELALRKEGS</sequence>
<reference evidence="1 2" key="1">
    <citation type="submission" date="2019-12" db="EMBL/GenBank/DDBJ databases">
        <title>Paraburkholderia acidiphila 7Q-K02 sp. nov and Paraburkholderia acidisoli DHF22 sp. nov., two strains isolated from forest soil.</title>
        <authorList>
            <person name="Gao Z."/>
            <person name="Qiu L."/>
        </authorList>
    </citation>
    <scope>NUCLEOTIDE SEQUENCE [LARGE SCALE GENOMIC DNA]</scope>
    <source>
        <strain evidence="1 2">7Q-K02</strain>
    </source>
</reference>
<proteinExistence type="predicted"/>
<dbReference type="RefSeq" id="WP_158758620.1">
    <property type="nucleotide sequence ID" value="NZ_CP046909.1"/>
</dbReference>
<accession>A0A7Z2G5S1</accession>
<evidence type="ECO:0000313" key="1">
    <source>
        <dbReference type="EMBL" id="QGZ55571.1"/>
    </source>
</evidence>
<dbReference type="Proteomes" id="UP000434209">
    <property type="component" value="Chromosome 1"/>
</dbReference>
<protein>
    <submittedName>
        <fullName evidence="1">Uncharacterized protein</fullName>
    </submittedName>
</protein>
<evidence type="ECO:0000313" key="2">
    <source>
        <dbReference type="Proteomes" id="UP000434209"/>
    </source>
</evidence>
<keyword evidence="2" id="KW-1185">Reference proteome</keyword>